<evidence type="ECO:0000313" key="17">
    <source>
        <dbReference type="Proteomes" id="UP000824540"/>
    </source>
</evidence>
<evidence type="ECO:0000256" key="13">
    <source>
        <dbReference type="SAM" id="MobiDB-lite"/>
    </source>
</evidence>
<evidence type="ECO:0000256" key="2">
    <source>
        <dbReference type="ARBA" id="ARBA00005670"/>
    </source>
</evidence>
<dbReference type="PANTHER" id="PTHR24368:SF1">
    <property type="entry name" value="AMPHOTERIN-INDUCED PROTEIN 1"/>
    <property type="match status" value="1"/>
</dbReference>
<evidence type="ECO:0000256" key="11">
    <source>
        <dbReference type="ARBA" id="ARBA00023180"/>
    </source>
</evidence>
<keyword evidence="12" id="KW-0393">Immunoglobulin domain</keyword>
<protein>
    <recommendedName>
        <fullName evidence="15">Ig-like domain-containing protein</fullName>
    </recommendedName>
</protein>
<dbReference type="PROSITE" id="PS51450">
    <property type="entry name" value="LRR"/>
    <property type="match status" value="1"/>
</dbReference>
<dbReference type="EMBL" id="JAFBMS010000267">
    <property type="protein sequence ID" value="KAG9331977.1"/>
    <property type="molecule type" value="Genomic_DNA"/>
</dbReference>
<dbReference type="AlphaFoldDB" id="A0A8T2N634"/>
<keyword evidence="10" id="KW-1015">Disulfide bond</keyword>
<dbReference type="InterPro" id="IPR003598">
    <property type="entry name" value="Ig_sub2"/>
</dbReference>
<feature type="transmembrane region" description="Helical" evidence="14">
    <location>
        <begin position="495"/>
        <end position="515"/>
    </location>
</feature>
<keyword evidence="6" id="KW-0677">Repeat</keyword>
<dbReference type="Gene3D" id="2.60.40.10">
    <property type="entry name" value="Immunoglobulins"/>
    <property type="match status" value="1"/>
</dbReference>
<dbReference type="InterPro" id="IPR032675">
    <property type="entry name" value="LRR_dom_sf"/>
</dbReference>
<evidence type="ECO:0000256" key="10">
    <source>
        <dbReference type="ARBA" id="ARBA00023157"/>
    </source>
</evidence>
<dbReference type="SMART" id="SM00408">
    <property type="entry name" value="IGc2"/>
    <property type="match status" value="1"/>
</dbReference>
<dbReference type="PROSITE" id="PS50835">
    <property type="entry name" value="IG_LIKE"/>
    <property type="match status" value="1"/>
</dbReference>
<dbReference type="SUPFAM" id="SSF48726">
    <property type="entry name" value="Immunoglobulin"/>
    <property type="match status" value="1"/>
</dbReference>
<keyword evidence="5" id="KW-0732">Signal</keyword>
<dbReference type="InterPro" id="IPR001611">
    <property type="entry name" value="Leu-rich_rpt"/>
</dbReference>
<feature type="domain" description="Ig-like" evidence="15">
    <location>
        <begin position="373"/>
        <end position="479"/>
    </location>
</feature>
<feature type="region of interest" description="Disordered" evidence="13">
    <location>
        <begin position="534"/>
        <end position="611"/>
    </location>
</feature>
<evidence type="ECO:0000256" key="5">
    <source>
        <dbReference type="ARBA" id="ARBA00022729"/>
    </source>
</evidence>
<keyword evidence="7" id="KW-0130">Cell adhesion</keyword>
<dbReference type="InterPro" id="IPR031283">
    <property type="entry name" value="AMIGO"/>
</dbReference>
<dbReference type="SUPFAM" id="SSF52058">
    <property type="entry name" value="L domain-like"/>
    <property type="match status" value="1"/>
</dbReference>
<keyword evidence="9 14" id="KW-0472">Membrane</keyword>
<evidence type="ECO:0000256" key="4">
    <source>
        <dbReference type="ARBA" id="ARBA00022692"/>
    </source>
</evidence>
<evidence type="ECO:0000256" key="14">
    <source>
        <dbReference type="SAM" id="Phobius"/>
    </source>
</evidence>
<keyword evidence="4 14" id="KW-0812">Transmembrane</keyword>
<dbReference type="InterPro" id="IPR003591">
    <property type="entry name" value="Leu-rich_rpt_typical-subtyp"/>
</dbReference>
<evidence type="ECO:0000256" key="12">
    <source>
        <dbReference type="ARBA" id="ARBA00023319"/>
    </source>
</evidence>
<comment type="similarity">
    <text evidence="2">Belongs to the immunoglobulin superfamily. AMIGO family.</text>
</comment>
<evidence type="ECO:0000256" key="8">
    <source>
        <dbReference type="ARBA" id="ARBA00022989"/>
    </source>
</evidence>
<comment type="caution">
    <text evidence="16">The sequence shown here is derived from an EMBL/GenBank/DDBJ whole genome shotgun (WGS) entry which is preliminary data.</text>
</comment>
<dbReference type="GO" id="GO:0007420">
    <property type="term" value="P:brain development"/>
    <property type="evidence" value="ECO:0007669"/>
    <property type="project" value="TreeGrafter"/>
</dbReference>
<dbReference type="GO" id="GO:0016020">
    <property type="term" value="C:membrane"/>
    <property type="evidence" value="ECO:0007669"/>
    <property type="project" value="UniProtKB-SubCell"/>
</dbReference>
<proteinExistence type="inferred from homology"/>
<organism evidence="16 17">
    <name type="scientific">Albula glossodonta</name>
    <name type="common">roundjaw bonefish</name>
    <dbReference type="NCBI Taxonomy" id="121402"/>
    <lineage>
        <taxon>Eukaryota</taxon>
        <taxon>Metazoa</taxon>
        <taxon>Chordata</taxon>
        <taxon>Craniata</taxon>
        <taxon>Vertebrata</taxon>
        <taxon>Euteleostomi</taxon>
        <taxon>Actinopterygii</taxon>
        <taxon>Neopterygii</taxon>
        <taxon>Teleostei</taxon>
        <taxon>Albuliformes</taxon>
        <taxon>Albulidae</taxon>
        <taxon>Albula</taxon>
    </lineage>
</organism>
<keyword evidence="17" id="KW-1185">Reference proteome</keyword>
<dbReference type="SMART" id="SM00409">
    <property type="entry name" value="IG"/>
    <property type="match status" value="1"/>
</dbReference>
<dbReference type="SMART" id="SM00369">
    <property type="entry name" value="LRR_TYP"/>
    <property type="match status" value="4"/>
</dbReference>
<name>A0A8T2N634_9TELE</name>
<dbReference type="Pfam" id="PF13855">
    <property type="entry name" value="LRR_8"/>
    <property type="match status" value="1"/>
</dbReference>
<dbReference type="InterPro" id="IPR013783">
    <property type="entry name" value="Ig-like_fold"/>
</dbReference>
<dbReference type="InterPro" id="IPR003599">
    <property type="entry name" value="Ig_sub"/>
</dbReference>
<evidence type="ECO:0000259" key="15">
    <source>
        <dbReference type="PROSITE" id="PS50835"/>
    </source>
</evidence>
<keyword evidence="11" id="KW-0325">Glycoprotein</keyword>
<dbReference type="InterPro" id="IPR036179">
    <property type="entry name" value="Ig-like_dom_sf"/>
</dbReference>
<keyword evidence="8 14" id="KW-1133">Transmembrane helix</keyword>
<evidence type="ECO:0000313" key="16">
    <source>
        <dbReference type="EMBL" id="KAG9331977.1"/>
    </source>
</evidence>
<evidence type="ECO:0000256" key="6">
    <source>
        <dbReference type="ARBA" id="ARBA00022737"/>
    </source>
</evidence>
<dbReference type="InterPro" id="IPR007110">
    <property type="entry name" value="Ig-like_dom"/>
</dbReference>
<dbReference type="GO" id="GO:0007155">
    <property type="term" value="P:cell adhesion"/>
    <property type="evidence" value="ECO:0007669"/>
    <property type="project" value="UniProtKB-KW"/>
</dbReference>
<evidence type="ECO:0000256" key="1">
    <source>
        <dbReference type="ARBA" id="ARBA00004479"/>
    </source>
</evidence>
<comment type="subcellular location">
    <subcellularLocation>
        <location evidence="1">Membrane</location>
        <topology evidence="1">Single-pass type I membrane protein</topology>
    </subcellularLocation>
</comment>
<dbReference type="OrthoDB" id="676979at2759"/>
<keyword evidence="3" id="KW-0433">Leucine-rich repeat</keyword>
<dbReference type="Gene3D" id="3.80.10.10">
    <property type="entry name" value="Ribonuclease Inhibitor"/>
    <property type="match status" value="1"/>
</dbReference>
<dbReference type="Proteomes" id="UP000824540">
    <property type="component" value="Unassembled WGS sequence"/>
</dbReference>
<dbReference type="PANTHER" id="PTHR24368">
    <property type="entry name" value="AMPHOTERIN-INDUCED PROTEIN"/>
    <property type="match status" value="1"/>
</dbReference>
<sequence length="622" mass="67773">MKIEQQGAAAWGLPGAEPSNLVGCVPSDGSTMGRPQMAWYHWHSSSSPIAADTVDVPGTCSLPEQDSSPKSDRCSSPCFSMPAGRLSCGGAAGGESSEAAAMLFECPVVEGWGLWGGVPRPRMPRCWPALCLLLPLLLLPEAHGSSINCHKTCICASNIVSCSKMNLTVVPTALPAYTAVLDLSYNSITRLRAEWTTVRLMKLHNLLLSHNGLSFLSSEAFVYVSKLRYLDLSSNSLRQLDEFIFEPLAQLEVLLLYNNRISQIDRTAFSGLLSVQKLYLSQNQVSRFPLELVKERTRPAKLSLLDVSSNRIKVLPIPDLQMLPAWIRNGLYIHSNPLLCDCTLYGMLAQWHIRRLNSAVDFQDEYTCILPGPQKASVGVFQLNGDHMNCSSFAEAELETYLDQTLVLTCDTKHRDALKTWLAPGNVPVTPGNGSRSMAMAVLPDGNLQIGPARPEDSGVYTCIAVSDMVNETLYITVNVHNSTLSGGAETLNTAYTTLVGCLASVVLVLIYLYLTPCRCCCRLGQGKPRGPYDDDIHPSVLSSSPTHGHNDGDPTHSGHSCHAAFSDSKHLQGQNGKLNPGAEQEEEEREALQGRGRRRKSDAESVSSVSWCEEQLLASVR</sequence>
<gene>
    <name evidence="16" type="ORF">JZ751_016312</name>
</gene>
<evidence type="ECO:0000256" key="3">
    <source>
        <dbReference type="ARBA" id="ARBA00022614"/>
    </source>
</evidence>
<evidence type="ECO:0000256" key="7">
    <source>
        <dbReference type="ARBA" id="ARBA00022889"/>
    </source>
</evidence>
<reference evidence="16" key="1">
    <citation type="thesis" date="2021" institute="BYU ScholarsArchive" country="Provo, UT, USA">
        <title>Applications of and Algorithms for Genome Assembly and Genomic Analyses with an Emphasis on Marine Teleosts.</title>
        <authorList>
            <person name="Pickett B.D."/>
        </authorList>
    </citation>
    <scope>NUCLEOTIDE SEQUENCE</scope>
    <source>
        <strain evidence="16">HI-2016</strain>
    </source>
</reference>
<accession>A0A8T2N634</accession>
<evidence type="ECO:0000256" key="9">
    <source>
        <dbReference type="ARBA" id="ARBA00023136"/>
    </source>
</evidence>